<sequence length="318" mass="35971">MLSRTASNLFWMGRHLERAETAARLLDVGQRITLLPNTEAGYRNEWNSLLQASGTARIFADAYGEVTQEKIENFIFFDRKNPSSVLSCIEKARESGRIVRTALTSQVWDALNVTYQELRRIEQTPRSRIDTATLTDLTTSHTSTVRGAINATQLRNDGWHFMNLGYGLERADATARLLDVKYFVLLPRIEFVGSGLDTYQWQVILRALSAHRAYHWAYGGDITAGQVADFLILNGENPRSLITSLYEAAWQLEGLAKRYGEQVPTNARDKAREVLERLQGHDIDMIFDEGLHEFLTWFIGEIGTISALVHQDYLLGGS</sequence>
<dbReference type="PANTHER" id="PTHR34595">
    <property type="entry name" value="BLR5612 PROTEIN"/>
    <property type="match status" value="1"/>
</dbReference>
<proteinExistence type="predicted"/>
<dbReference type="AlphaFoldDB" id="A0A1H8GMI0"/>
<reference evidence="2 3" key="1">
    <citation type="submission" date="2016-10" db="EMBL/GenBank/DDBJ databases">
        <authorList>
            <person name="de Groot N.N."/>
        </authorList>
    </citation>
    <scope>NUCLEOTIDE SEQUENCE [LARGE SCALE GENOMIC DNA]</scope>
    <source>
        <strain evidence="2 3">DSM 8512</strain>
    </source>
</reference>
<gene>
    <name evidence="2" type="ORF">SAMN04489859_100749</name>
</gene>
<keyword evidence="3" id="KW-1185">Reference proteome</keyword>
<dbReference type="STRING" id="34002.SAMN04489859_100749"/>
<dbReference type="OrthoDB" id="9803532at2"/>
<dbReference type="RefSeq" id="WP_090611118.1">
    <property type="nucleotide sequence ID" value="NZ_CP067124.1"/>
</dbReference>
<evidence type="ECO:0000313" key="3">
    <source>
        <dbReference type="Proteomes" id="UP000199054"/>
    </source>
</evidence>
<protein>
    <submittedName>
        <fullName evidence="2">Uncharacterized conserved protein, Alpha-E superfamily</fullName>
    </submittedName>
</protein>
<organism evidence="2 3">
    <name type="scientific">Paracoccus alcaliphilus</name>
    <dbReference type="NCBI Taxonomy" id="34002"/>
    <lineage>
        <taxon>Bacteria</taxon>
        <taxon>Pseudomonadati</taxon>
        <taxon>Pseudomonadota</taxon>
        <taxon>Alphaproteobacteria</taxon>
        <taxon>Rhodobacterales</taxon>
        <taxon>Paracoccaceae</taxon>
        <taxon>Paracoccus</taxon>
    </lineage>
</organism>
<name>A0A1H8GMI0_9RHOB</name>
<dbReference type="InterPro" id="IPR051680">
    <property type="entry name" value="ATP-dep_Glu-Cys_Ligase-2"/>
</dbReference>
<dbReference type="PANTHER" id="PTHR34595:SF7">
    <property type="entry name" value="SLL1039 PROTEIN"/>
    <property type="match status" value="1"/>
</dbReference>
<accession>A0A1H8GMI0</accession>
<dbReference type="EMBL" id="FODE01000007">
    <property type="protein sequence ID" value="SEN45206.1"/>
    <property type="molecule type" value="Genomic_DNA"/>
</dbReference>
<dbReference type="Proteomes" id="UP000199054">
    <property type="component" value="Unassembled WGS sequence"/>
</dbReference>
<dbReference type="Pfam" id="PF04168">
    <property type="entry name" value="Alpha-E"/>
    <property type="match status" value="1"/>
</dbReference>
<evidence type="ECO:0000313" key="2">
    <source>
        <dbReference type="EMBL" id="SEN45206.1"/>
    </source>
</evidence>
<feature type="domain" description="DUF403" evidence="1">
    <location>
        <begin position="1"/>
        <end position="314"/>
    </location>
</feature>
<evidence type="ECO:0000259" key="1">
    <source>
        <dbReference type="Pfam" id="PF04168"/>
    </source>
</evidence>
<dbReference type="InterPro" id="IPR007296">
    <property type="entry name" value="DUF403"/>
</dbReference>